<protein>
    <recommendedName>
        <fullName evidence="10">Histidine kinase</fullName>
    </recommendedName>
</protein>
<dbReference type="Proteomes" id="UP001590950">
    <property type="component" value="Unassembled WGS sequence"/>
</dbReference>
<dbReference type="InterPro" id="IPR003661">
    <property type="entry name" value="HisK_dim/P_dom"/>
</dbReference>
<dbReference type="InterPro" id="IPR036097">
    <property type="entry name" value="HisK_dim/P_sf"/>
</dbReference>
<dbReference type="Gene3D" id="3.40.50.2300">
    <property type="match status" value="1"/>
</dbReference>
<dbReference type="PROSITE" id="PS50110">
    <property type="entry name" value="RESPONSE_REGULATORY"/>
    <property type="match status" value="1"/>
</dbReference>
<dbReference type="SUPFAM" id="SSF52172">
    <property type="entry name" value="CheY-like"/>
    <property type="match status" value="1"/>
</dbReference>
<dbReference type="Gene3D" id="3.30.565.10">
    <property type="entry name" value="Histidine kinase-like ATPase, C-terminal domain"/>
    <property type="match status" value="1"/>
</dbReference>
<dbReference type="InterPro" id="IPR013655">
    <property type="entry name" value="PAS_fold_3"/>
</dbReference>
<keyword evidence="9" id="KW-1185">Reference proteome</keyword>
<dbReference type="InterPro" id="IPR005467">
    <property type="entry name" value="His_kinase_dom"/>
</dbReference>
<dbReference type="SMART" id="SM00387">
    <property type="entry name" value="HATPase_c"/>
    <property type="match status" value="1"/>
</dbReference>
<dbReference type="InterPro" id="IPR003594">
    <property type="entry name" value="HATPase_dom"/>
</dbReference>
<keyword evidence="1 3" id="KW-0597">Phosphoprotein</keyword>
<comment type="caution">
    <text evidence="8">The sequence shown here is derived from an EMBL/GenBank/DDBJ whole genome shotgun (WGS) entry which is preliminary data.</text>
</comment>
<dbReference type="InterPro" id="IPR000700">
    <property type="entry name" value="PAS-assoc_C"/>
</dbReference>
<dbReference type="Pfam" id="PF00512">
    <property type="entry name" value="HisKA"/>
    <property type="match status" value="1"/>
</dbReference>
<dbReference type="SUPFAM" id="SSF47384">
    <property type="entry name" value="Homodimeric domain of signal transducing histidine kinase"/>
    <property type="match status" value="1"/>
</dbReference>
<dbReference type="PRINTS" id="PR00344">
    <property type="entry name" value="BCTRLSENSOR"/>
</dbReference>
<evidence type="ECO:0000259" key="5">
    <source>
        <dbReference type="PROSITE" id="PS50109"/>
    </source>
</evidence>
<dbReference type="InterPro" id="IPR004358">
    <property type="entry name" value="Sig_transdc_His_kin-like_C"/>
</dbReference>
<dbReference type="CDD" id="cd17546">
    <property type="entry name" value="REC_hyHK_CKI1_RcsC-like"/>
    <property type="match status" value="1"/>
</dbReference>
<dbReference type="InterPro" id="IPR035965">
    <property type="entry name" value="PAS-like_dom_sf"/>
</dbReference>
<name>A0ABR4A9I7_9LECA</name>
<dbReference type="PROSITE" id="PS50109">
    <property type="entry name" value="HIS_KIN"/>
    <property type="match status" value="1"/>
</dbReference>
<evidence type="ECO:0000256" key="3">
    <source>
        <dbReference type="PROSITE-ProRule" id="PRU00169"/>
    </source>
</evidence>
<sequence>MPAFYDGNDAPVFDTLRQSLSAASPRPQRRRYRSRSVPVSTPLPAEDDAKPLSAMGTADTKIPHGATMALAALQYLPVPVLVLSSSKTIVMVNEALERMLSVSIDEGEGEQKDGGVATTARHTLLGQSLSEIGINLDQDVEEGKRKSADWEEYLGQLIKRLDATPATRAEDLPSSNPRLDWRHHDMRTSMLEPESTSLSSDSTALTIIHDVVVSVLINQNPSVPVDTISSSSVKSVESGSTLSAKMVISVWTSGNERYFTLTILNTPYVTLAAARTRSRTVPPQPTYAAVAGLFTFTTEPLSRSRSCSPTLRNINLCSRCGNDLPSSSTSSNEPVESDFGPERSAVADKQSLSDKIRRMKDVIIDRTEIPIIIMWKDGSIAVPNKAMCKLMHEGDDPVTEDAADIISRFKFYTEDFERQLEMHEYPLVKLCRDQQGFKKSRIGIIDSQDRRTVHECAGDAVYDEETGEFQAGICALKDVTWYMDLVKAQSEQDEKKFQLICEMMPQTVWTAGPDGQPDYCSPKWYEFTGSTPESLKGCGWSKTVHTDEVSACVQHWTDSVATGEDFMREYRCQRYDGVWRWMQVRASPLRDNSGKILKWFGTTAEIHDLVEARMLARQAREHMLNVITHAQVTVWAIDKDLTLTLLEGKLMWEDESTEFMQEALGKNICHLLGKHQQKKDWDLFQGPIESILRGEVKDWTNEHQLVGGKGRWYRTRLAPLLGVKEIDGETTYPADASNIQGLTGCSVDITETKEREQALQSQEKENIRLQSAEHAAKEANRLKGQFLANMSHEIRTPIAGVIGMSEILLDTDLSSEQRDCAEMIYRSANSLLTVINDVLDLSKVESGRLEIEEIPFSLTLVVRDVCEMLSFAAERKAIDFIHEVHTGIAQDLVVMGDPGRVRQILTNLITNSIKFTSEGYVKLAVRSDDGDSQSMKVLFTVEDTGIGIDEEVQKQLFKPFSQADASTARKYGGTGLGLTICKNVRSTSFQSKLLVDLTKLVELMHGEIELRSEIGRGTTTTFWIRFHLPQLRDAVKPLADSKLVPISLRPQFSVTEGQYARQNTSSEQPQTLPVAPKHPAVVAAHHMRGLSAPSESLPTQGLTAEEQRPQILDRKKIHVLVVEDNAVNQTIALKLIKKFGFSVNAVWNGQEALDYLVQPTSPEHPRPDIILMDVQMPVLDGYQATHRIRHHTPHSVIGDVRTLPIVAMTASAIQGDKEKCVRAGMDDYLTKPVRAKILEEMLLKWAVEGKQKHRLLQFQDTRVSDHDSNCDHPPSATASDCSERTRSSSPGRKTMSMAALSSGLQVDRDVSGKGLHRSDPEEQARSLRDKKLVEISGSKRGPFSISLPSPRPEFRPYGPLTPLTMENMARFDREREINPFDMMMSQASAAEGGETTWAQSQEDSPQPVIVWTESPPTPMALDREEEASLRLDVAARLVRHGSSSSQVTVRQFDSKA</sequence>
<dbReference type="SUPFAM" id="SSF55874">
    <property type="entry name" value="ATPase domain of HSP90 chaperone/DNA topoisomerase II/histidine kinase"/>
    <property type="match status" value="1"/>
</dbReference>
<dbReference type="EMBL" id="JBEFKJ010000017">
    <property type="protein sequence ID" value="KAL2041566.1"/>
    <property type="molecule type" value="Genomic_DNA"/>
</dbReference>
<keyword evidence="2" id="KW-0902">Two-component regulatory system</keyword>
<dbReference type="Pfam" id="PF00072">
    <property type="entry name" value="Response_reg"/>
    <property type="match status" value="1"/>
</dbReference>
<dbReference type="SMART" id="SM00091">
    <property type="entry name" value="PAS"/>
    <property type="match status" value="2"/>
</dbReference>
<evidence type="ECO:0000313" key="9">
    <source>
        <dbReference type="Proteomes" id="UP001590950"/>
    </source>
</evidence>
<dbReference type="PANTHER" id="PTHR45339:SF1">
    <property type="entry name" value="HYBRID SIGNAL TRANSDUCTION HISTIDINE KINASE J"/>
    <property type="match status" value="1"/>
</dbReference>
<dbReference type="PANTHER" id="PTHR45339">
    <property type="entry name" value="HYBRID SIGNAL TRANSDUCTION HISTIDINE KINASE J"/>
    <property type="match status" value="1"/>
</dbReference>
<dbReference type="Gene3D" id="1.10.287.130">
    <property type="match status" value="1"/>
</dbReference>
<evidence type="ECO:0000259" key="6">
    <source>
        <dbReference type="PROSITE" id="PS50110"/>
    </source>
</evidence>
<evidence type="ECO:0000256" key="4">
    <source>
        <dbReference type="SAM" id="MobiDB-lite"/>
    </source>
</evidence>
<dbReference type="InterPro" id="IPR001610">
    <property type="entry name" value="PAC"/>
</dbReference>
<dbReference type="InterPro" id="IPR036890">
    <property type="entry name" value="HATPase_C_sf"/>
</dbReference>
<evidence type="ECO:0000256" key="1">
    <source>
        <dbReference type="ARBA" id="ARBA00022553"/>
    </source>
</evidence>
<dbReference type="NCBIfam" id="TIGR00229">
    <property type="entry name" value="sensory_box"/>
    <property type="match status" value="1"/>
</dbReference>
<evidence type="ECO:0000259" key="7">
    <source>
        <dbReference type="PROSITE" id="PS50113"/>
    </source>
</evidence>
<dbReference type="CDD" id="cd00082">
    <property type="entry name" value="HisKA"/>
    <property type="match status" value="1"/>
</dbReference>
<feature type="compositionally biased region" description="Basic and acidic residues" evidence="4">
    <location>
        <begin position="1306"/>
        <end position="1332"/>
    </location>
</feature>
<dbReference type="Pfam" id="PF08447">
    <property type="entry name" value="PAS_3"/>
    <property type="match status" value="1"/>
</dbReference>
<organism evidence="8 9">
    <name type="scientific">Stereocaulon virgatum</name>
    <dbReference type="NCBI Taxonomy" id="373712"/>
    <lineage>
        <taxon>Eukaryota</taxon>
        <taxon>Fungi</taxon>
        <taxon>Dikarya</taxon>
        <taxon>Ascomycota</taxon>
        <taxon>Pezizomycotina</taxon>
        <taxon>Lecanoromycetes</taxon>
        <taxon>OSLEUM clade</taxon>
        <taxon>Lecanoromycetidae</taxon>
        <taxon>Lecanorales</taxon>
        <taxon>Lecanorineae</taxon>
        <taxon>Stereocaulaceae</taxon>
        <taxon>Stereocaulon</taxon>
    </lineage>
</organism>
<evidence type="ECO:0000256" key="2">
    <source>
        <dbReference type="ARBA" id="ARBA00023012"/>
    </source>
</evidence>
<dbReference type="InterPro" id="IPR011006">
    <property type="entry name" value="CheY-like_superfamily"/>
</dbReference>
<feature type="region of interest" description="Disordered" evidence="4">
    <location>
        <begin position="19"/>
        <end position="52"/>
    </location>
</feature>
<dbReference type="SUPFAM" id="SSF55785">
    <property type="entry name" value="PYP-like sensor domain (PAS domain)"/>
    <property type="match status" value="1"/>
</dbReference>
<dbReference type="InterPro" id="IPR000014">
    <property type="entry name" value="PAS"/>
</dbReference>
<dbReference type="SMART" id="SM00086">
    <property type="entry name" value="PAC"/>
    <property type="match status" value="1"/>
</dbReference>
<gene>
    <name evidence="8" type="ORF">N7G274_005948</name>
</gene>
<evidence type="ECO:0000313" key="8">
    <source>
        <dbReference type="EMBL" id="KAL2041566.1"/>
    </source>
</evidence>
<dbReference type="CDD" id="cd00130">
    <property type="entry name" value="PAS"/>
    <property type="match status" value="1"/>
</dbReference>
<dbReference type="PROSITE" id="PS50113">
    <property type="entry name" value="PAC"/>
    <property type="match status" value="1"/>
</dbReference>
<dbReference type="Pfam" id="PF02518">
    <property type="entry name" value="HATPase_c"/>
    <property type="match status" value="1"/>
</dbReference>
<feature type="region of interest" description="Disordered" evidence="4">
    <location>
        <begin position="1262"/>
        <end position="1332"/>
    </location>
</feature>
<proteinExistence type="predicted"/>
<feature type="region of interest" description="Disordered" evidence="4">
    <location>
        <begin position="323"/>
        <end position="351"/>
    </location>
</feature>
<feature type="modified residue" description="4-aspartylphosphate" evidence="3">
    <location>
        <position position="1173"/>
    </location>
</feature>
<dbReference type="CDD" id="cd16922">
    <property type="entry name" value="HATPase_EvgS-ArcB-TorS-like"/>
    <property type="match status" value="1"/>
</dbReference>
<dbReference type="SMART" id="SM00388">
    <property type="entry name" value="HisKA"/>
    <property type="match status" value="1"/>
</dbReference>
<evidence type="ECO:0008006" key="10">
    <source>
        <dbReference type="Google" id="ProtNLM"/>
    </source>
</evidence>
<dbReference type="InterPro" id="IPR001789">
    <property type="entry name" value="Sig_transdc_resp-reg_receiver"/>
</dbReference>
<dbReference type="Gene3D" id="3.30.450.20">
    <property type="entry name" value="PAS domain"/>
    <property type="match status" value="2"/>
</dbReference>
<feature type="domain" description="Histidine kinase" evidence="5">
    <location>
        <begin position="789"/>
        <end position="1028"/>
    </location>
</feature>
<feature type="domain" description="PAC" evidence="7">
    <location>
        <begin position="566"/>
        <end position="618"/>
    </location>
</feature>
<accession>A0ABR4A9I7</accession>
<reference evidence="8 9" key="1">
    <citation type="submission" date="2024-09" db="EMBL/GenBank/DDBJ databases">
        <title>Rethinking Asexuality: The Enigmatic Case of Functional Sexual Genes in Lepraria (Stereocaulaceae).</title>
        <authorList>
            <person name="Doellman M."/>
            <person name="Sun Y."/>
            <person name="Barcenas-Pena A."/>
            <person name="Lumbsch H.T."/>
            <person name="Grewe F."/>
        </authorList>
    </citation>
    <scope>NUCLEOTIDE SEQUENCE [LARGE SCALE GENOMIC DNA]</scope>
    <source>
        <strain evidence="8 9">Mercado 3170</strain>
    </source>
</reference>
<dbReference type="SMART" id="SM00448">
    <property type="entry name" value="REC"/>
    <property type="match status" value="1"/>
</dbReference>
<feature type="domain" description="Response regulatory" evidence="6">
    <location>
        <begin position="1118"/>
        <end position="1246"/>
    </location>
</feature>